<feature type="compositionally biased region" description="Polar residues" evidence="1">
    <location>
        <begin position="32"/>
        <end position="45"/>
    </location>
</feature>
<evidence type="ECO:0000313" key="2">
    <source>
        <dbReference type="EMBL" id="GAU92913.1"/>
    </source>
</evidence>
<dbReference type="AlphaFoldDB" id="A0A1D1V2F8"/>
<accession>A0A1D1V2F8</accession>
<sequence>MRFDLAIPPDVHTGNLHTRCPCISPCTRWNTGSRPTRQSISLRHQSTNSHHTKSTTNPLNLSTKSPSTASSPHMKWLTSRLIASTSHLHLLHRRLILQTTSQSPSRKDTPRPSLMISNRPRTRWITIDLNKNRMRIRADRTDTRNHLNSTNLRRTNHRSSPTTKKALPVTISRSSLNTTNHSVRPCSTKSRCHRHSQITQAMATELMRTIKSSQFSPR</sequence>
<gene>
    <name evidence="2" type="primary">RvY_04931</name>
    <name evidence="2" type="synonym">RvY_04931.2</name>
    <name evidence="2" type="ORF">RvY_04931-2</name>
</gene>
<reference evidence="2 3" key="1">
    <citation type="journal article" date="2016" name="Nat. Commun.">
        <title>Extremotolerant tardigrade genome and improved radiotolerance of human cultured cells by tardigrade-unique protein.</title>
        <authorList>
            <person name="Hashimoto T."/>
            <person name="Horikawa D.D."/>
            <person name="Saito Y."/>
            <person name="Kuwahara H."/>
            <person name="Kozuka-Hata H."/>
            <person name="Shin-I T."/>
            <person name="Minakuchi Y."/>
            <person name="Ohishi K."/>
            <person name="Motoyama A."/>
            <person name="Aizu T."/>
            <person name="Enomoto A."/>
            <person name="Kondo K."/>
            <person name="Tanaka S."/>
            <person name="Hara Y."/>
            <person name="Koshikawa S."/>
            <person name="Sagara H."/>
            <person name="Miura T."/>
            <person name="Yokobori S."/>
            <person name="Miyagawa K."/>
            <person name="Suzuki Y."/>
            <person name="Kubo T."/>
            <person name="Oyama M."/>
            <person name="Kohara Y."/>
            <person name="Fujiyama A."/>
            <person name="Arakawa K."/>
            <person name="Katayama T."/>
            <person name="Toyoda A."/>
            <person name="Kunieda T."/>
        </authorList>
    </citation>
    <scope>NUCLEOTIDE SEQUENCE [LARGE SCALE GENOMIC DNA]</scope>
    <source>
        <strain evidence="2 3">YOKOZUNA-1</strain>
    </source>
</reference>
<dbReference type="Proteomes" id="UP000186922">
    <property type="component" value="Unassembled WGS sequence"/>
</dbReference>
<evidence type="ECO:0000313" key="3">
    <source>
        <dbReference type="Proteomes" id="UP000186922"/>
    </source>
</evidence>
<comment type="caution">
    <text evidence="2">The sequence shown here is derived from an EMBL/GenBank/DDBJ whole genome shotgun (WGS) entry which is preliminary data.</text>
</comment>
<feature type="region of interest" description="Disordered" evidence="1">
    <location>
        <begin position="32"/>
        <end position="72"/>
    </location>
</feature>
<organism evidence="2 3">
    <name type="scientific">Ramazzottius varieornatus</name>
    <name type="common">Water bear</name>
    <name type="synonym">Tardigrade</name>
    <dbReference type="NCBI Taxonomy" id="947166"/>
    <lineage>
        <taxon>Eukaryota</taxon>
        <taxon>Metazoa</taxon>
        <taxon>Ecdysozoa</taxon>
        <taxon>Tardigrada</taxon>
        <taxon>Eutardigrada</taxon>
        <taxon>Parachela</taxon>
        <taxon>Hypsibioidea</taxon>
        <taxon>Ramazzottiidae</taxon>
        <taxon>Ramazzottius</taxon>
    </lineage>
</organism>
<keyword evidence="3" id="KW-1185">Reference proteome</keyword>
<evidence type="ECO:0000256" key="1">
    <source>
        <dbReference type="SAM" id="MobiDB-lite"/>
    </source>
</evidence>
<proteinExistence type="predicted"/>
<protein>
    <submittedName>
        <fullName evidence="2">Uncharacterized protein</fullName>
    </submittedName>
</protein>
<feature type="compositionally biased region" description="Low complexity" evidence="1">
    <location>
        <begin position="46"/>
        <end position="57"/>
    </location>
</feature>
<dbReference type="EMBL" id="BDGG01000002">
    <property type="protein sequence ID" value="GAU92913.1"/>
    <property type="molecule type" value="Genomic_DNA"/>
</dbReference>
<name>A0A1D1V2F8_RAMVA</name>
<feature type="compositionally biased region" description="Polar residues" evidence="1">
    <location>
        <begin position="58"/>
        <end position="71"/>
    </location>
</feature>